<dbReference type="Pfam" id="PF01205">
    <property type="entry name" value="Impact_N"/>
    <property type="match status" value="1"/>
</dbReference>
<dbReference type="GO" id="GO:0005737">
    <property type="term" value="C:cytoplasm"/>
    <property type="evidence" value="ECO:0007669"/>
    <property type="project" value="TreeGrafter"/>
</dbReference>
<evidence type="ECO:0000256" key="1">
    <source>
        <dbReference type="ARBA" id="ARBA00007665"/>
    </source>
</evidence>
<evidence type="ECO:0000313" key="3">
    <source>
        <dbReference type="EMBL" id="CAE0111542.1"/>
    </source>
</evidence>
<evidence type="ECO:0000259" key="2">
    <source>
        <dbReference type="Pfam" id="PF01205"/>
    </source>
</evidence>
<dbReference type="PANTHER" id="PTHR16301:SF20">
    <property type="entry name" value="IMPACT FAMILY MEMBER YIGZ"/>
    <property type="match status" value="1"/>
</dbReference>
<gene>
    <name evidence="3" type="ORF">HERI1096_LOCUS12202</name>
</gene>
<dbReference type="Gene3D" id="3.30.230.30">
    <property type="entry name" value="Impact, N-terminal domain"/>
    <property type="match status" value="1"/>
</dbReference>
<sequence>MSWSGCGWPLRHTISCVHLPRKLCTLTSISEVSRYQETIKKSRFVGIAAPAHGVKAAEEFLSSYSDPKATHNCFAWRLADGTTRSSGDGEPSGTAGPPILAAIERARMHGVVVLVHRFFGGVKLGTGGLVRAYGGVASRCLESATRTELTSLESLVCRFEPGDTGPVFAALAAFGPEAPNSTDLLETGSLCVEVQVPAHVVPSLTHGLKRATGGRVELLRKGAG</sequence>
<dbReference type="InterPro" id="IPR023582">
    <property type="entry name" value="Impact"/>
</dbReference>
<dbReference type="InterPro" id="IPR020569">
    <property type="entry name" value="UPF0029_Impact_CS"/>
</dbReference>
<name>A0A7S3ASA3_9EUKA</name>
<dbReference type="EMBL" id="HBHX01021857">
    <property type="protein sequence ID" value="CAE0111542.1"/>
    <property type="molecule type" value="Transcribed_RNA"/>
</dbReference>
<dbReference type="PANTHER" id="PTHR16301">
    <property type="entry name" value="IMPACT-RELATED"/>
    <property type="match status" value="1"/>
</dbReference>
<proteinExistence type="inferred from homology"/>
<dbReference type="InterPro" id="IPR036956">
    <property type="entry name" value="Impact_N_sf"/>
</dbReference>
<dbReference type="InterPro" id="IPR001498">
    <property type="entry name" value="Impact_N"/>
</dbReference>
<dbReference type="GO" id="GO:0006446">
    <property type="term" value="P:regulation of translational initiation"/>
    <property type="evidence" value="ECO:0007669"/>
    <property type="project" value="TreeGrafter"/>
</dbReference>
<dbReference type="PROSITE" id="PS00910">
    <property type="entry name" value="UPF0029"/>
    <property type="match status" value="1"/>
</dbReference>
<dbReference type="SUPFAM" id="SSF54211">
    <property type="entry name" value="Ribosomal protein S5 domain 2-like"/>
    <property type="match status" value="1"/>
</dbReference>
<dbReference type="AlphaFoldDB" id="A0A7S3ASA3"/>
<dbReference type="InterPro" id="IPR020568">
    <property type="entry name" value="Ribosomal_Su5_D2-typ_SF"/>
</dbReference>
<accession>A0A7S3ASA3</accession>
<protein>
    <recommendedName>
        <fullName evidence="2">Impact N-terminal domain-containing protein</fullName>
    </recommendedName>
</protein>
<comment type="similarity">
    <text evidence="1">Belongs to the IMPACT family.</text>
</comment>
<organism evidence="3">
    <name type="scientific">Haptolina ericina</name>
    <dbReference type="NCBI Taxonomy" id="156174"/>
    <lineage>
        <taxon>Eukaryota</taxon>
        <taxon>Haptista</taxon>
        <taxon>Haptophyta</taxon>
        <taxon>Prymnesiophyceae</taxon>
        <taxon>Prymnesiales</taxon>
        <taxon>Prymnesiaceae</taxon>
        <taxon>Haptolina</taxon>
    </lineage>
</organism>
<feature type="domain" description="Impact N-terminal" evidence="2">
    <location>
        <begin position="40"/>
        <end position="141"/>
    </location>
</feature>
<reference evidence="3" key="1">
    <citation type="submission" date="2021-01" db="EMBL/GenBank/DDBJ databases">
        <authorList>
            <person name="Corre E."/>
            <person name="Pelletier E."/>
            <person name="Niang G."/>
            <person name="Scheremetjew M."/>
            <person name="Finn R."/>
            <person name="Kale V."/>
            <person name="Holt S."/>
            <person name="Cochrane G."/>
            <person name="Meng A."/>
            <person name="Brown T."/>
            <person name="Cohen L."/>
        </authorList>
    </citation>
    <scope>NUCLEOTIDE SEQUENCE</scope>
    <source>
        <strain evidence="3">CCMP281</strain>
    </source>
</reference>